<protein>
    <submittedName>
        <fullName evidence="4">Adenylyl cyclase</fullName>
    </submittedName>
</protein>
<dbReference type="SUPFAM" id="SSF55073">
    <property type="entry name" value="Nucleotide cyclase"/>
    <property type="match status" value="1"/>
</dbReference>
<dbReference type="CDD" id="cd07302">
    <property type="entry name" value="CHD"/>
    <property type="match status" value="1"/>
</dbReference>
<sequence>MSRKWKDLPFVVDSHHATFSMLQRQKAPGVFPALSVYMNCIRWYAEIARGEKESALWRWNIHKSKNTCSNMLTRIPQGADMAAGMAANTKTTDGIGHQATLAATRPLRGKTPERKILTTVFVDIVSSSALVAGRDPEDADHTLLTILNSLVEAVPRYNGMVSQLLGDGFMAVFGAPNALEDHALRACLAAQDMVRSTVEALDLPDFQVRIGISSGDVITHVMTNGVWADYRAVGECVHLAAKLQQRAEPNSAQLSRDTLDLVPVGVAARPMGSLTLAKGAQPVPVFALEGARAIRRTATDLLRSTNAPFLGRRDEVATIFALADRAEAGIPSSLILRGDAGIGKSRLVGEFLRAPRSRGWTVLQWSQMPIRRLGDPDDLEAVAQSLAIQAIGGTVNAAAELAAAAERRAGVLAGDAIRQLLDTPALTPLWAGLDPMERLKWSIDGLVGAVLDLSSPQAVSQRPMLILVEDAHWTRPVMVRLLDALLTALPGSHSRLLLIATTRPPDLRLEDTAPLGWTPPASVRSLDLTVLNRQQVQEFLDHWLGTDWSLAPLKQQVADHSGGVPLYLEEMLRTLEARRAICGSPGSYCLADPSTALNLPPSLQSLLTARMDLMGPEPRRLLLNAAVIGPTFDVGLLRMMEATPRADLHDQLGYLERAGFITRTRLLPNLEYSFNHALMRESAYNTLPISERKALHGRILQALCQRRDHDLPNRLVLMAHHALKAEEWPLAYAYGRRAGQHAEEQSKFESARQNYEASTEALRRLPETKRNVLRMIQLSIALPRVLLPSGATDVQEAINRAKSLSNKHINRRGCAQASSMLASFVWADGRLEEAIGLCREGLSALSNSAERDTQIQLLVRLGGVLIDKGHFDQACKTLEQANILIGDSDLFDRFGLAASAAVTSNSLLSRSFCEMVHYKEARKHAECAINIADQSGHIFSRIFSYVHFAWILLSEGKHDHAYKYFFESKELCKLARSPLWLPLINAGLGYCSAFLYRESESLMFFEESYRCFTRHGRSKSAIHPRLSLPQVQLWHAEALIKMGKPDHALNLIDEAEKNALPASQLALVVDCKLLQASVSNSAVDAPNVFTALIEEAIQIATSLNMKGRLRKANALLQEKAQKHESYASFR</sequence>
<dbReference type="InterPro" id="IPR029787">
    <property type="entry name" value="Nucleotide_cyclase"/>
</dbReference>
<evidence type="ECO:0000313" key="4">
    <source>
        <dbReference type="EMBL" id="RTR22383.1"/>
    </source>
</evidence>
<dbReference type="InterPro" id="IPR011990">
    <property type="entry name" value="TPR-like_helical_dom_sf"/>
</dbReference>
<dbReference type="SUPFAM" id="SSF52540">
    <property type="entry name" value="P-loop containing nucleoside triphosphate hydrolases"/>
    <property type="match status" value="1"/>
</dbReference>
<dbReference type="InterPro" id="IPR027417">
    <property type="entry name" value="P-loop_NTPase"/>
</dbReference>
<evidence type="ECO:0000313" key="5">
    <source>
        <dbReference type="Proteomes" id="UP000277007"/>
    </source>
</evidence>
<dbReference type="EMBL" id="RXMA01000004">
    <property type="protein sequence ID" value="RTR22383.1"/>
    <property type="molecule type" value="Genomic_DNA"/>
</dbReference>
<keyword evidence="2" id="KW-0067">ATP-binding</keyword>
<dbReference type="PANTHER" id="PTHR16305">
    <property type="entry name" value="TESTICULAR SOLUBLE ADENYLYL CYCLASE"/>
    <property type="match status" value="1"/>
</dbReference>
<keyword evidence="5" id="KW-1185">Reference proteome</keyword>
<dbReference type="GO" id="GO:0009190">
    <property type="term" value="P:cyclic nucleotide biosynthetic process"/>
    <property type="evidence" value="ECO:0007669"/>
    <property type="project" value="InterPro"/>
</dbReference>
<reference evidence="4 5" key="1">
    <citation type="submission" date="2018-12" db="EMBL/GenBank/DDBJ databases">
        <authorList>
            <person name="Yang Y."/>
        </authorList>
    </citation>
    <scope>NUCLEOTIDE SEQUENCE [LARGE SCALE GENOMIC DNA]</scope>
    <source>
        <strain evidence="4 5">L-25-5w-1</strain>
    </source>
</reference>
<dbReference type="PANTHER" id="PTHR16305:SF28">
    <property type="entry name" value="GUANYLATE CYCLASE DOMAIN-CONTAINING PROTEIN"/>
    <property type="match status" value="1"/>
</dbReference>
<feature type="domain" description="Guanylate cyclase" evidence="3">
    <location>
        <begin position="118"/>
        <end position="244"/>
    </location>
</feature>
<dbReference type="GO" id="GO:0005524">
    <property type="term" value="F:ATP binding"/>
    <property type="evidence" value="ECO:0007669"/>
    <property type="project" value="UniProtKB-KW"/>
</dbReference>
<name>A0A3S0KZV6_9PROT</name>
<dbReference type="SMART" id="SM00044">
    <property type="entry name" value="CYCc"/>
    <property type="match status" value="1"/>
</dbReference>
<dbReference type="Gene3D" id="1.25.40.10">
    <property type="entry name" value="Tetratricopeptide repeat domain"/>
    <property type="match status" value="2"/>
</dbReference>
<dbReference type="GO" id="GO:0035556">
    <property type="term" value="P:intracellular signal transduction"/>
    <property type="evidence" value="ECO:0007669"/>
    <property type="project" value="InterPro"/>
</dbReference>
<gene>
    <name evidence="4" type="ORF">EJ903_06010</name>
</gene>
<dbReference type="RefSeq" id="WP_126613117.1">
    <property type="nucleotide sequence ID" value="NZ_JBHUCY010000053.1"/>
</dbReference>
<dbReference type="Gene3D" id="3.30.70.1230">
    <property type="entry name" value="Nucleotide cyclase"/>
    <property type="match status" value="1"/>
</dbReference>
<dbReference type="InterPro" id="IPR041664">
    <property type="entry name" value="AAA_16"/>
</dbReference>
<evidence type="ECO:0000259" key="3">
    <source>
        <dbReference type="PROSITE" id="PS50125"/>
    </source>
</evidence>
<evidence type="ECO:0000256" key="1">
    <source>
        <dbReference type="ARBA" id="ARBA00022741"/>
    </source>
</evidence>
<keyword evidence="1" id="KW-0547">Nucleotide-binding</keyword>
<accession>A0A3S0KZV6</accession>
<dbReference type="Proteomes" id="UP000277007">
    <property type="component" value="Unassembled WGS sequence"/>
</dbReference>
<dbReference type="AlphaFoldDB" id="A0A3S0KZV6"/>
<evidence type="ECO:0000256" key="2">
    <source>
        <dbReference type="ARBA" id="ARBA00022840"/>
    </source>
</evidence>
<dbReference type="PROSITE" id="PS50125">
    <property type="entry name" value="GUANYLATE_CYCLASE_2"/>
    <property type="match status" value="1"/>
</dbReference>
<proteinExistence type="predicted"/>
<dbReference type="Pfam" id="PF13191">
    <property type="entry name" value="AAA_16"/>
    <property type="match status" value="1"/>
</dbReference>
<dbReference type="OrthoDB" id="9785312at2"/>
<dbReference type="GO" id="GO:0004016">
    <property type="term" value="F:adenylate cyclase activity"/>
    <property type="evidence" value="ECO:0007669"/>
    <property type="project" value="UniProtKB-ARBA"/>
</dbReference>
<organism evidence="4 5">
    <name type="scientific">Azospirillum griseum</name>
    <dbReference type="NCBI Taxonomy" id="2496639"/>
    <lineage>
        <taxon>Bacteria</taxon>
        <taxon>Pseudomonadati</taxon>
        <taxon>Pseudomonadota</taxon>
        <taxon>Alphaproteobacteria</taxon>
        <taxon>Rhodospirillales</taxon>
        <taxon>Azospirillaceae</taxon>
        <taxon>Azospirillum</taxon>
    </lineage>
</organism>
<dbReference type="SUPFAM" id="SSF48452">
    <property type="entry name" value="TPR-like"/>
    <property type="match status" value="1"/>
</dbReference>
<dbReference type="InterPro" id="IPR001054">
    <property type="entry name" value="A/G_cyclase"/>
</dbReference>
<comment type="caution">
    <text evidence="4">The sequence shown here is derived from an EMBL/GenBank/DDBJ whole genome shotgun (WGS) entry which is preliminary data.</text>
</comment>
<dbReference type="Pfam" id="PF00211">
    <property type="entry name" value="Guanylate_cyc"/>
    <property type="match status" value="1"/>
</dbReference>
<dbReference type="GO" id="GO:0005737">
    <property type="term" value="C:cytoplasm"/>
    <property type="evidence" value="ECO:0007669"/>
    <property type="project" value="TreeGrafter"/>
</dbReference>